<keyword evidence="3" id="KW-1185">Reference proteome</keyword>
<organism evidence="2 3">
    <name type="scientific">Frischella perrara</name>
    <dbReference type="NCBI Taxonomy" id="1267021"/>
    <lineage>
        <taxon>Bacteria</taxon>
        <taxon>Pseudomonadati</taxon>
        <taxon>Pseudomonadota</taxon>
        <taxon>Gammaproteobacteria</taxon>
        <taxon>Orbales</taxon>
        <taxon>Orbaceae</taxon>
        <taxon>Frischella</taxon>
    </lineage>
</organism>
<proteinExistence type="predicted"/>
<evidence type="ECO:0000259" key="1">
    <source>
        <dbReference type="Pfam" id="PF13672"/>
    </source>
</evidence>
<accession>A0A0A7RXY2</accession>
<feature type="domain" description="PPM-type phosphatase" evidence="1">
    <location>
        <begin position="246"/>
        <end position="488"/>
    </location>
</feature>
<evidence type="ECO:0000313" key="3">
    <source>
        <dbReference type="Proteomes" id="UP000030901"/>
    </source>
</evidence>
<dbReference type="InterPro" id="IPR001932">
    <property type="entry name" value="PPM-type_phosphatase-like_dom"/>
</dbReference>
<dbReference type="RefSeq" id="WP_052236685.1">
    <property type="nucleotide sequence ID" value="NZ_CP009056.1"/>
</dbReference>
<dbReference type="EMBL" id="CP009056">
    <property type="protein sequence ID" value="AJA44185.1"/>
    <property type="molecule type" value="Genomic_DNA"/>
</dbReference>
<dbReference type="Gene3D" id="3.60.40.10">
    <property type="entry name" value="PPM-type phosphatase domain"/>
    <property type="match status" value="1"/>
</dbReference>
<dbReference type="Pfam" id="PF13672">
    <property type="entry name" value="PP2C_2"/>
    <property type="match status" value="1"/>
</dbReference>
<dbReference type="InterPro" id="IPR036457">
    <property type="entry name" value="PPM-type-like_dom_sf"/>
</dbReference>
<evidence type="ECO:0000313" key="2">
    <source>
        <dbReference type="EMBL" id="AJA44185.1"/>
    </source>
</evidence>
<name>A0A0A7RXY2_FRIPE</name>
<dbReference type="AlphaFoldDB" id="A0A0A7RXY2"/>
<sequence length="506" mass="56908">MNSSDNIYQKVISAIISDISQDQVEQLIKTNSITVVIDQAIKTIATTYQQLKSDSSSQNNDNPSNFTLALPYIVPITHWLELKPEIDVQLTKLDELQRQNTSSDSSENPITNTKNLISYSPRFHLPNMKVGNNYSAKIEIDSPYADADIIIENVLFNQQNLNLTFNKQTNTIEGTPKISGTFSLDIIWTVADYVSQTTKIDIIINPDPNSLWKDIPADENDIYYKPSLAHQFIKTDQLKIAAASCRGRSHAHVGSFRDDDFFVDSLSNGWNITIVADGAGSAKNSRKGSQLAVNTVGQYLKHQLLDSANQDLLSCVKKWDHVSTQTVGTQFKTWFRDAVLLAIKQLEVEADKTNRPLKSYSTTLLVAVTLKIDNDLFAATFSVGDGAIAAFSYKDNIRLLANADNGEFAGQTRFLDNSILREADFYSRIRIGKWQEINYFLLMTDGISDPKFETDFQLNNKDKWIQLIDELNPLLATPMNPAKALLDWMKFPSPGHHDDRTLVIIW</sequence>
<dbReference type="KEGG" id="fpp:FPB0191_00347"/>
<dbReference type="Proteomes" id="UP000030901">
    <property type="component" value="Chromosome"/>
</dbReference>
<dbReference type="OrthoDB" id="963478at2"/>
<reference evidence="2 3" key="1">
    <citation type="journal article" date="2014" name="Appl. Environ. Microbiol.">
        <title>Gut symbionts from distinct hosts exhibit genotoxic activity via divergent colibactin biosynthetic pathways.</title>
        <authorList>
            <person name="Engel P."/>
            <person name="Vizcaino M.I."/>
            <person name="Crawford J.M."/>
        </authorList>
    </citation>
    <scope>NUCLEOTIDE SEQUENCE [LARGE SCALE GENOMIC DNA]</scope>
    <source>
        <strain evidence="2 3">PEB0191</strain>
    </source>
</reference>
<dbReference type="HOGENOM" id="CLU_027874_2_0_6"/>
<dbReference type="STRING" id="1267021.FPB0191_00347"/>
<gene>
    <name evidence="2" type="ORF">FPB0191_00347</name>
</gene>
<dbReference type="SUPFAM" id="SSF81606">
    <property type="entry name" value="PP2C-like"/>
    <property type="match status" value="1"/>
</dbReference>
<protein>
    <submittedName>
        <fullName evidence="2">Serine/threonine protein phosphatase</fullName>
    </submittedName>
</protein>